<comment type="similarity">
    <text evidence="1">Belongs to the DtxR/MntR family.</text>
</comment>
<name>A0A2M8GM12_9BACT</name>
<dbReference type="InterPro" id="IPR036388">
    <property type="entry name" value="WH-like_DNA-bd_sf"/>
</dbReference>
<keyword evidence="4" id="KW-0804">Transcription</keyword>
<proteinExistence type="inferred from homology"/>
<dbReference type="SMART" id="SM00529">
    <property type="entry name" value="HTH_DTXR"/>
    <property type="match status" value="1"/>
</dbReference>
<dbReference type="InterPro" id="IPR022687">
    <property type="entry name" value="HTH_DTXR"/>
</dbReference>
<dbReference type="GO" id="GO:0046983">
    <property type="term" value="F:protein dimerization activity"/>
    <property type="evidence" value="ECO:0007669"/>
    <property type="project" value="InterPro"/>
</dbReference>
<dbReference type="Pfam" id="PF02742">
    <property type="entry name" value="Fe_dep_repr_C"/>
    <property type="match status" value="1"/>
</dbReference>
<dbReference type="SUPFAM" id="SSF47979">
    <property type="entry name" value="Iron-dependent repressor protein, dimerization domain"/>
    <property type="match status" value="1"/>
</dbReference>
<feature type="domain" description="HTH dtxR-type" evidence="5">
    <location>
        <begin position="1"/>
        <end position="65"/>
    </location>
</feature>
<dbReference type="InterPro" id="IPR022689">
    <property type="entry name" value="Iron_dep_repressor"/>
</dbReference>
<evidence type="ECO:0000313" key="7">
    <source>
        <dbReference type="Proteomes" id="UP000229370"/>
    </source>
</evidence>
<dbReference type="InterPro" id="IPR001367">
    <property type="entry name" value="Fe_dep_repressor"/>
</dbReference>
<protein>
    <recommendedName>
        <fullName evidence="5">HTH dtxR-type domain-containing protein</fullName>
    </recommendedName>
</protein>
<keyword evidence="3" id="KW-0238">DNA-binding</keyword>
<evidence type="ECO:0000256" key="1">
    <source>
        <dbReference type="ARBA" id="ARBA00007871"/>
    </source>
</evidence>
<reference evidence="7" key="1">
    <citation type="submission" date="2017-09" db="EMBL/GenBank/DDBJ databases">
        <title>Depth-based differentiation of microbial function through sediment-hosted aquifers and enrichment of novel symbionts in the deep terrestrial subsurface.</title>
        <authorList>
            <person name="Probst A.J."/>
            <person name="Ladd B."/>
            <person name="Jarett J.K."/>
            <person name="Geller-Mcgrath D.E."/>
            <person name="Sieber C.M.K."/>
            <person name="Emerson J.B."/>
            <person name="Anantharaman K."/>
            <person name="Thomas B.C."/>
            <person name="Malmstrom R."/>
            <person name="Stieglmeier M."/>
            <person name="Klingl A."/>
            <person name="Woyke T."/>
            <person name="Ryan C.M."/>
            <person name="Banfield J.F."/>
        </authorList>
    </citation>
    <scope>NUCLEOTIDE SEQUENCE [LARGE SCALE GENOMIC DNA]</scope>
</reference>
<dbReference type="Gene3D" id="1.10.60.10">
    <property type="entry name" value="Iron dependent repressor, metal binding and dimerisation domain"/>
    <property type="match status" value="1"/>
</dbReference>
<dbReference type="EMBL" id="PFQK01000069">
    <property type="protein sequence ID" value="PJC81568.1"/>
    <property type="molecule type" value="Genomic_DNA"/>
</dbReference>
<evidence type="ECO:0000313" key="6">
    <source>
        <dbReference type="EMBL" id="PJC81568.1"/>
    </source>
</evidence>
<evidence type="ECO:0000256" key="4">
    <source>
        <dbReference type="ARBA" id="ARBA00023163"/>
    </source>
</evidence>
<dbReference type="InterPro" id="IPR050536">
    <property type="entry name" value="DtxR_MntR_Metal-Reg"/>
</dbReference>
<dbReference type="PROSITE" id="PS50944">
    <property type="entry name" value="HTH_DTXR"/>
    <property type="match status" value="1"/>
</dbReference>
<gene>
    <name evidence="6" type="ORF">CO007_04015</name>
</gene>
<dbReference type="GO" id="GO:0046914">
    <property type="term" value="F:transition metal ion binding"/>
    <property type="evidence" value="ECO:0007669"/>
    <property type="project" value="InterPro"/>
</dbReference>
<dbReference type="GO" id="GO:0003700">
    <property type="term" value="F:DNA-binding transcription factor activity"/>
    <property type="evidence" value="ECO:0007669"/>
    <property type="project" value="InterPro"/>
</dbReference>
<dbReference type="PANTHER" id="PTHR33238">
    <property type="entry name" value="IRON (METAL) DEPENDENT REPRESSOR, DTXR FAMILY"/>
    <property type="match status" value="1"/>
</dbReference>
<organism evidence="6 7">
    <name type="scientific">Candidatus Roizmanbacteria bacterium CG_4_8_14_3_um_filter_36_10</name>
    <dbReference type="NCBI Taxonomy" id="1974834"/>
    <lineage>
        <taxon>Bacteria</taxon>
        <taxon>Candidatus Roizmaniibacteriota</taxon>
    </lineage>
</organism>
<dbReference type="AlphaFoldDB" id="A0A2M8GM12"/>
<dbReference type="Pfam" id="PF01325">
    <property type="entry name" value="Fe_dep_repress"/>
    <property type="match status" value="1"/>
</dbReference>
<dbReference type="SUPFAM" id="SSF46785">
    <property type="entry name" value="Winged helix' DNA-binding domain"/>
    <property type="match status" value="1"/>
</dbReference>
<evidence type="ECO:0000256" key="3">
    <source>
        <dbReference type="ARBA" id="ARBA00023125"/>
    </source>
</evidence>
<dbReference type="Proteomes" id="UP000229370">
    <property type="component" value="Unassembled WGS sequence"/>
</dbReference>
<evidence type="ECO:0000259" key="5">
    <source>
        <dbReference type="PROSITE" id="PS50944"/>
    </source>
</evidence>
<evidence type="ECO:0000256" key="2">
    <source>
        <dbReference type="ARBA" id="ARBA00023015"/>
    </source>
</evidence>
<accession>A0A2M8GM12</accession>
<dbReference type="InterPro" id="IPR036421">
    <property type="entry name" value="Fe_dep_repressor_sf"/>
</dbReference>
<dbReference type="GO" id="GO:0003677">
    <property type="term" value="F:DNA binding"/>
    <property type="evidence" value="ECO:0007669"/>
    <property type="project" value="UniProtKB-KW"/>
</dbReference>
<keyword evidence="2" id="KW-0805">Transcription regulation</keyword>
<dbReference type="Gene3D" id="1.10.10.10">
    <property type="entry name" value="Winged helix-like DNA-binding domain superfamily/Winged helix DNA-binding domain"/>
    <property type="match status" value="1"/>
</dbReference>
<sequence length="138" mass="15884">MHNQSQEDYLRAIFSLVEKKGSNDVKSIEVATYLNVSKPAVSKMIKKLYQKKFIETRPYSNISLTKKGLKKTKILVYKHRIIEVFLVKTLGINKGRVHEEAHRLEHAFSDNAVYKLAKFLGNPRLCPDNQKIPNITIS</sequence>
<comment type="caution">
    <text evidence="6">The sequence shown here is derived from an EMBL/GenBank/DDBJ whole genome shotgun (WGS) entry which is preliminary data.</text>
</comment>
<dbReference type="PANTHER" id="PTHR33238:SF7">
    <property type="entry name" value="IRON-DEPENDENT TRANSCRIPTIONAL REGULATOR"/>
    <property type="match status" value="1"/>
</dbReference>
<dbReference type="InterPro" id="IPR036390">
    <property type="entry name" value="WH_DNA-bd_sf"/>
</dbReference>